<dbReference type="PANTHER" id="PTHR40841">
    <property type="entry name" value="SIDEROPHORE TRIACETYLFUSARININE C ESTERASE"/>
    <property type="match status" value="1"/>
</dbReference>
<evidence type="ECO:0000313" key="3">
    <source>
        <dbReference type="EMBL" id="MET3660900.1"/>
    </source>
</evidence>
<name>A0ABV2KII6_9HYPH</name>
<dbReference type="GO" id="GO:0016787">
    <property type="term" value="F:hydrolase activity"/>
    <property type="evidence" value="ECO:0007669"/>
    <property type="project" value="UniProtKB-KW"/>
</dbReference>
<dbReference type="Pfam" id="PF00756">
    <property type="entry name" value="Esterase"/>
    <property type="match status" value="1"/>
</dbReference>
<dbReference type="InterPro" id="IPR000801">
    <property type="entry name" value="Esterase-like"/>
</dbReference>
<evidence type="ECO:0000256" key="1">
    <source>
        <dbReference type="ARBA" id="ARBA00005622"/>
    </source>
</evidence>
<keyword evidence="4" id="KW-1185">Reference proteome</keyword>
<organism evidence="3 4">
    <name type="scientific">Aquamicrobium ahrensii</name>
    <dbReference type="NCBI Taxonomy" id="469551"/>
    <lineage>
        <taxon>Bacteria</taxon>
        <taxon>Pseudomonadati</taxon>
        <taxon>Pseudomonadota</taxon>
        <taxon>Alphaproteobacteria</taxon>
        <taxon>Hyphomicrobiales</taxon>
        <taxon>Phyllobacteriaceae</taxon>
        <taxon>Aquamicrobium</taxon>
    </lineage>
</organism>
<keyword evidence="2 3" id="KW-0378">Hydrolase</keyword>
<dbReference type="Proteomes" id="UP001549143">
    <property type="component" value="Unassembled WGS sequence"/>
</dbReference>
<proteinExistence type="inferred from homology"/>
<dbReference type="Gene3D" id="3.40.50.1820">
    <property type="entry name" value="alpha/beta hydrolase"/>
    <property type="match status" value="1"/>
</dbReference>
<accession>A0ABV2KII6</accession>
<comment type="caution">
    <text evidence="3">The sequence shown here is derived from an EMBL/GenBank/DDBJ whole genome shotgun (WGS) entry which is preliminary data.</text>
</comment>
<dbReference type="PANTHER" id="PTHR40841:SF2">
    <property type="entry name" value="SIDEROPHORE-DEGRADING ESTERASE (EUROFUNG)"/>
    <property type="match status" value="1"/>
</dbReference>
<dbReference type="InterPro" id="IPR052558">
    <property type="entry name" value="Siderophore_Hydrolase_D"/>
</dbReference>
<reference evidence="3 4" key="1">
    <citation type="submission" date="2024-06" db="EMBL/GenBank/DDBJ databases">
        <title>Genomic Encyclopedia of Type Strains, Phase IV (KMG-IV): sequencing the most valuable type-strain genomes for metagenomic binning, comparative biology and taxonomic classification.</title>
        <authorList>
            <person name="Goeker M."/>
        </authorList>
    </citation>
    <scope>NUCLEOTIDE SEQUENCE [LARGE SCALE GENOMIC DNA]</scope>
    <source>
        <strain evidence="3 4">DSM 19730</strain>
    </source>
</reference>
<dbReference type="SUPFAM" id="SSF53474">
    <property type="entry name" value="alpha/beta-Hydrolases"/>
    <property type="match status" value="1"/>
</dbReference>
<evidence type="ECO:0000256" key="2">
    <source>
        <dbReference type="ARBA" id="ARBA00022801"/>
    </source>
</evidence>
<dbReference type="InterPro" id="IPR029058">
    <property type="entry name" value="AB_hydrolase_fold"/>
</dbReference>
<dbReference type="RefSeq" id="WP_354150791.1">
    <property type="nucleotide sequence ID" value="NZ_JBEPMN010000003.1"/>
</dbReference>
<dbReference type="EMBL" id="JBEPMN010000003">
    <property type="protein sequence ID" value="MET3660900.1"/>
    <property type="molecule type" value="Genomic_DNA"/>
</dbReference>
<gene>
    <name evidence="3" type="ORF">ABID44_001215</name>
</gene>
<comment type="similarity">
    <text evidence="1">Belongs to the esterase D family.</text>
</comment>
<protein>
    <submittedName>
        <fullName evidence="3">Alpha/beta superfamily hydrolase</fullName>
    </submittedName>
</protein>
<sequence>MQPAAVTPAPPKQPQPAALAVFDARVSTHRLERRLVTAGRRTFQIFLAIPCAQPPEHGYPLLYMLDGNAAFDALTPAHLEAAPGLALAGVGYETDLRFDVIARSFDYTPAETPLSPGGRKTGGADAFLHLLTGELRRKIETALPVDPSRRTLWGHSLAGMCALHALLTRPGAFSRHISVSPSIWWNDQWMLGLESATPPTEHAARVLLMLGDAERRSNPAGPHWEGPAPHTLEMADRLRRRPQLAVDLHIFEGLGHAATLPASLEAALALASAPENG</sequence>
<evidence type="ECO:0000313" key="4">
    <source>
        <dbReference type="Proteomes" id="UP001549143"/>
    </source>
</evidence>